<sequence length="61" mass="6698">MNKKLAALMFAIGLGAAAGPAFAWNCKEVCSEDYRYCVTNGGTDCIAERIECWNRLCDGQF</sequence>
<dbReference type="RefSeq" id="WP_312548017.1">
    <property type="nucleotide sequence ID" value="NZ_JBHRVV010000001.1"/>
</dbReference>
<accession>A0ABV7PNF2</accession>
<dbReference type="Proteomes" id="UP001595665">
    <property type="component" value="Unassembled WGS sequence"/>
</dbReference>
<feature type="signal peptide" evidence="1">
    <location>
        <begin position="1"/>
        <end position="23"/>
    </location>
</feature>
<reference evidence="3" key="1">
    <citation type="journal article" date="2019" name="Int. J. Syst. Evol. Microbiol.">
        <title>The Global Catalogue of Microorganisms (GCM) 10K type strain sequencing project: providing services to taxonomists for standard genome sequencing and annotation.</title>
        <authorList>
            <consortium name="The Broad Institute Genomics Platform"/>
            <consortium name="The Broad Institute Genome Sequencing Center for Infectious Disease"/>
            <person name="Wu L."/>
            <person name="Ma J."/>
        </authorList>
    </citation>
    <scope>NUCLEOTIDE SEQUENCE [LARGE SCALE GENOMIC DNA]</scope>
    <source>
        <strain evidence="3">CCM 7480</strain>
    </source>
</reference>
<name>A0ABV7PNF2_9BURK</name>
<keyword evidence="1" id="KW-0732">Signal</keyword>
<comment type="caution">
    <text evidence="2">The sequence shown here is derived from an EMBL/GenBank/DDBJ whole genome shotgun (WGS) entry which is preliminary data.</text>
</comment>
<organism evidence="2 3">
    <name type="scientific">Massilia haematophila</name>
    <dbReference type="NCBI Taxonomy" id="457923"/>
    <lineage>
        <taxon>Bacteria</taxon>
        <taxon>Pseudomonadati</taxon>
        <taxon>Pseudomonadota</taxon>
        <taxon>Betaproteobacteria</taxon>
        <taxon>Burkholderiales</taxon>
        <taxon>Oxalobacteraceae</taxon>
        <taxon>Telluria group</taxon>
        <taxon>Massilia</taxon>
    </lineage>
</organism>
<evidence type="ECO:0008006" key="4">
    <source>
        <dbReference type="Google" id="ProtNLM"/>
    </source>
</evidence>
<evidence type="ECO:0000313" key="2">
    <source>
        <dbReference type="EMBL" id="MFC3460793.1"/>
    </source>
</evidence>
<evidence type="ECO:0000256" key="1">
    <source>
        <dbReference type="SAM" id="SignalP"/>
    </source>
</evidence>
<protein>
    <recommendedName>
        <fullName evidence="4">Extracellular membrane protein CFEM domain-containing protein</fullName>
    </recommendedName>
</protein>
<keyword evidence="3" id="KW-1185">Reference proteome</keyword>
<proteinExistence type="predicted"/>
<feature type="chain" id="PRO_5046988492" description="Extracellular membrane protein CFEM domain-containing protein" evidence="1">
    <location>
        <begin position="24"/>
        <end position="61"/>
    </location>
</feature>
<evidence type="ECO:0000313" key="3">
    <source>
        <dbReference type="Proteomes" id="UP001595665"/>
    </source>
</evidence>
<gene>
    <name evidence="2" type="ORF">ACFOPH_21480</name>
</gene>
<dbReference type="EMBL" id="JBHRVV010000001">
    <property type="protein sequence ID" value="MFC3460793.1"/>
    <property type="molecule type" value="Genomic_DNA"/>
</dbReference>